<organism evidence="1 2">
    <name type="scientific">Rahnella sikkimica</name>
    <dbReference type="NCBI Taxonomy" id="1805933"/>
    <lineage>
        <taxon>Bacteria</taxon>
        <taxon>Pseudomonadati</taxon>
        <taxon>Pseudomonadota</taxon>
        <taxon>Gammaproteobacteria</taxon>
        <taxon>Enterobacterales</taxon>
        <taxon>Yersiniaceae</taxon>
        <taxon>Rahnella</taxon>
    </lineage>
</organism>
<protein>
    <recommendedName>
        <fullName evidence="3">Lipoprotein</fullName>
    </recommendedName>
</protein>
<evidence type="ECO:0000313" key="2">
    <source>
        <dbReference type="Proteomes" id="UP000239197"/>
    </source>
</evidence>
<dbReference type="RefSeq" id="WP_226790112.1">
    <property type="nucleotide sequence ID" value="NZ_CP019063.1"/>
</dbReference>
<keyword evidence="2" id="KW-1185">Reference proteome</keyword>
<reference evidence="2" key="1">
    <citation type="submission" date="2017-01" db="EMBL/GenBank/DDBJ databases">
        <title>Genome sequence of Rouxiella sp. ERMR1:05.</title>
        <authorList>
            <person name="Kumar R."/>
            <person name="Singh D."/>
            <person name="Kumar S."/>
        </authorList>
    </citation>
    <scope>NUCLEOTIDE SEQUENCE [LARGE SCALE GENOMIC DNA]</scope>
    <source>
        <strain evidence="2">ERMR1:05</strain>
        <plasmid evidence="2">unnamed1</plasmid>
    </source>
</reference>
<gene>
    <name evidence="1" type="ORF">BV494_23715</name>
</gene>
<evidence type="ECO:0000313" key="1">
    <source>
        <dbReference type="EMBL" id="AVF37890.1"/>
    </source>
</evidence>
<dbReference type="PROSITE" id="PS51257">
    <property type="entry name" value="PROKAR_LIPOPROTEIN"/>
    <property type="match status" value="1"/>
</dbReference>
<dbReference type="KEGG" id="rox:BV494_23715"/>
<sequence length="256" mass="28978">MNFQNKITILLPVLVLLSGCYDRTDQTLSPPENARRVTVAVKVPDGITLLPMQMLYRSERCKTKSYNSSNEAYEIRGYNGFKQAFSTQGSNGIRQQRIAIDGGGPCQWQLNSIKVSFRIADVNPLVKGKEVIETSYIFDFGDYGLSDGYGTGRAKKVGGDLDLKTEFFPMVIINQMFNQTSLEMFGGDTDYEAWSRRYILQDTKKITIEPIFHLQKDVLLKGDEERGVGMVISYPDGSIEHIRKVKPDYEKLLSMK</sequence>
<accession>A0A2L1UY82</accession>
<evidence type="ECO:0008006" key="3">
    <source>
        <dbReference type="Google" id="ProtNLM"/>
    </source>
</evidence>
<dbReference type="AlphaFoldDB" id="A0A2L1UY82"/>
<name>A0A2L1UY82_9GAMM</name>
<dbReference type="Proteomes" id="UP000239197">
    <property type="component" value="Plasmid unnamed1"/>
</dbReference>
<keyword evidence="1" id="KW-0614">Plasmid</keyword>
<proteinExistence type="predicted"/>
<geneLocation type="plasmid" evidence="1 2">
    <name>unnamed1</name>
</geneLocation>
<dbReference type="EMBL" id="CP019063">
    <property type="protein sequence ID" value="AVF37890.1"/>
    <property type="molecule type" value="Genomic_DNA"/>
</dbReference>